<reference evidence="5 6" key="1">
    <citation type="submission" date="2024-03" db="EMBL/GenBank/DDBJ databases">
        <title>A high-quality draft genome sequence of Diaporthe vaccinii, a causative agent of upright dieback and viscid rot disease in cranberry plants.</title>
        <authorList>
            <person name="Sarrasin M."/>
            <person name="Lang B.F."/>
            <person name="Burger G."/>
        </authorList>
    </citation>
    <scope>NUCLEOTIDE SEQUENCE [LARGE SCALE GENOMIC DNA]</scope>
    <source>
        <strain evidence="5 6">IS7</strain>
    </source>
</reference>
<feature type="coiled-coil region" evidence="2">
    <location>
        <begin position="27"/>
        <end position="71"/>
    </location>
</feature>
<evidence type="ECO:0000256" key="3">
    <source>
        <dbReference type="SAM" id="MobiDB-lite"/>
    </source>
</evidence>
<feature type="region of interest" description="Disordered" evidence="3">
    <location>
        <begin position="126"/>
        <end position="148"/>
    </location>
</feature>
<dbReference type="Pfam" id="PF24883">
    <property type="entry name" value="NPHP3_N"/>
    <property type="match status" value="1"/>
</dbReference>
<gene>
    <name evidence="5" type="ORF">FJTKL_07461</name>
</gene>
<proteinExistence type="predicted"/>
<protein>
    <recommendedName>
        <fullName evidence="4">Nephrocystin 3-like N-terminal domain-containing protein</fullName>
    </recommendedName>
</protein>
<sequence length="433" mass="48479">MSEKVSSVLQKLDQREISDAYLRNTLMDFLDEAQEQKRRELEEKQRELEEKRRLNDHITHLTEQIERLKEATISAPNSTSSSPNHLTLPPTMPFPFLNLSALSPLGSSVYGPQSIGYPPNSPWASSPQYLEARQPSPSPAHSRPTSPAQWNIPALRSLLTRFELIEEVDLQAILENEEQSIPFREKRKADLIVSTKQFRDWMVTNRSSELLVHGEFRRSRSASEPVSALSVFCATLTQTFRNAGQQQIALVFFCGSHVERDDQQRGPGAMICSFIAQLAKLWPFDATKLQDNASVPFSQLHVEAIVKDGNLLKLCELFGRLVQLLPEQTTLICIIDGISHYETDEFEDGLLIILGSLLSLARKGDTAATVKVLAGSPTTTDLVQTRFKDDDSSFISLAEIRDLGQGLGSMQLEMSSDEEVSRNSEESDDTDSE</sequence>
<organism evidence="5 6">
    <name type="scientific">Diaporthe vaccinii</name>
    <dbReference type="NCBI Taxonomy" id="105482"/>
    <lineage>
        <taxon>Eukaryota</taxon>
        <taxon>Fungi</taxon>
        <taxon>Dikarya</taxon>
        <taxon>Ascomycota</taxon>
        <taxon>Pezizomycotina</taxon>
        <taxon>Sordariomycetes</taxon>
        <taxon>Sordariomycetidae</taxon>
        <taxon>Diaporthales</taxon>
        <taxon>Diaporthaceae</taxon>
        <taxon>Diaporthe</taxon>
        <taxon>Diaporthe eres species complex</taxon>
    </lineage>
</organism>
<keyword evidence="1" id="KW-0677">Repeat</keyword>
<dbReference type="Proteomes" id="UP001600888">
    <property type="component" value="Unassembled WGS sequence"/>
</dbReference>
<comment type="caution">
    <text evidence="5">The sequence shown here is derived from an EMBL/GenBank/DDBJ whole genome shotgun (WGS) entry which is preliminary data.</text>
</comment>
<evidence type="ECO:0000256" key="1">
    <source>
        <dbReference type="ARBA" id="ARBA00022737"/>
    </source>
</evidence>
<keyword evidence="2" id="KW-0175">Coiled coil</keyword>
<dbReference type="PANTHER" id="PTHR40619:SF3">
    <property type="entry name" value="FUNGAL STAND N-TERMINAL GOODBYE DOMAIN-CONTAINING PROTEIN"/>
    <property type="match status" value="1"/>
</dbReference>
<dbReference type="EMBL" id="JBAWTH010000287">
    <property type="protein sequence ID" value="KAL2272154.1"/>
    <property type="molecule type" value="Genomic_DNA"/>
</dbReference>
<feature type="region of interest" description="Disordered" evidence="3">
    <location>
        <begin position="411"/>
        <end position="433"/>
    </location>
</feature>
<feature type="domain" description="Nephrocystin 3-like N-terminal" evidence="4">
    <location>
        <begin position="192"/>
        <end position="361"/>
    </location>
</feature>
<evidence type="ECO:0000256" key="2">
    <source>
        <dbReference type="SAM" id="Coils"/>
    </source>
</evidence>
<evidence type="ECO:0000259" key="4">
    <source>
        <dbReference type="Pfam" id="PF24883"/>
    </source>
</evidence>
<keyword evidence="6" id="KW-1185">Reference proteome</keyword>
<evidence type="ECO:0000313" key="6">
    <source>
        <dbReference type="Proteomes" id="UP001600888"/>
    </source>
</evidence>
<accession>A0ABR4DP95</accession>
<dbReference type="InterPro" id="IPR056884">
    <property type="entry name" value="NPHP3-like_N"/>
</dbReference>
<dbReference type="PANTHER" id="PTHR40619">
    <property type="entry name" value="FUNGAL STAND N-TERMINAL GOODBYE DOMAIN-CONTAINING PROTEIN"/>
    <property type="match status" value="1"/>
</dbReference>
<name>A0ABR4DP95_9PEZI</name>
<evidence type="ECO:0000313" key="5">
    <source>
        <dbReference type="EMBL" id="KAL2272154.1"/>
    </source>
</evidence>